<dbReference type="InterPro" id="IPR001764">
    <property type="entry name" value="Glyco_hydro_3_N"/>
</dbReference>
<dbReference type="InterPro" id="IPR036881">
    <property type="entry name" value="Glyco_hydro_3_C_sf"/>
</dbReference>
<dbReference type="Gene3D" id="2.60.40.10">
    <property type="entry name" value="Immunoglobulins"/>
    <property type="match status" value="1"/>
</dbReference>
<dbReference type="InterPro" id="IPR013783">
    <property type="entry name" value="Ig-like_fold"/>
</dbReference>
<evidence type="ECO:0000256" key="2">
    <source>
        <dbReference type="ARBA" id="ARBA00022801"/>
    </source>
</evidence>
<dbReference type="SMART" id="SM01217">
    <property type="entry name" value="Fn3_like"/>
    <property type="match status" value="1"/>
</dbReference>
<dbReference type="PANTHER" id="PTHR42715:SF10">
    <property type="entry name" value="BETA-GLUCOSIDASE"/>
    <property type="match status" value="1"/>
</dbReference>
<reference evidence="4 5" key="1">
    <citation type="journal article" date="2020" name="Int. J. Syst. Evol. Microbiol.">
        <title>Novel acetic acid bacteria from cider fermentations: Acetobacter conturbans sp. nov. and Acetobacter fallax sp. nov.</title>
        <authorList>
            <person name="Sombolestani A.S."/>
            <person name="Cleenwerck I."/>
            <person name="Cnockaert M."/>
            <person name="Borremans W."/>
            <person name="Wieme A.D."/>
            <person name="De Vuyst L."/>
            <person name="Vandamme P."/>
        </authorList>
    </citation>
    <scope>NUCLEOTIDE SEQUENCE [LARGE SCALE GENOMIC DNA]</scope>
    <source>
        <strain evidence="4 5">LMG 1627</strain>
    </source>
</reference>
<dbReference type="Proteomes" id="UP000631653">
    <property type="component" value="Unassembled WGS sequence"/>
</dbReference>
<sequence>MHVGILAAISQTLPGVAAAQSRHQNSEQRVDALLARMSLDEKIQLVHGGGMGSSPIGGGGYIKGIPRLGIPDINYVDSDAGINVQGKHATPLPSPLALAASWDVNIARDYGVLVAHELKTLGFNSGLGNGINLAREPRNGRTFEYMGEDPILAGILFAARTQGAQSQNILTVMKHFAANDQETNRFTSDSIIDERTLRELYLRGFELAVDKANPAVVMCAYNLVNGEKSCENRHLLTDILKGDWGFQGYVQSDWIAAITNTRRAANAGTDEEEPGSADDSLPGPAGLHTFFNQRLKEAVRNGQVSEARLDDMVRRKLRSLDRAGLINIPTSPVGKIDTAAGDILARRVEQNAIVLLKNDPSGADSHPTLPLVPSSMQTVVVIGGHADAGVISGGGSAGVPARDGNAVTCGTPGAVDPFIHQFSLCATWYKSSPLEAIRARLPGKTVRYLDGKDAAAAALAAAQANVAIIFATQFTTEQVDLPRLSLPDDKSDPANQSYDQNNLISTVAARARRTIVVLEQGTAVTMPWLNHVQSVLVAWYPGVQGGPAIADVLFGEVNPSGKLPLSFPKREDDLPQKTIPTTALRIPYTEGLKMGYRWYDSQKIEPLFPFGYGLSYTHFSYSGLQAKRLQSGDVSVQFRLTNDGDRRGKETAQVYSALPANTGEPPRRLVAWEKVDLAPTEAREITLTIPAARFAVWAGRWQIPGGTAHIEVGGSSRDPHMLEVPLRFMSANLGVALHENGDEQCFGCRL</sequence>
<dbReference type="Pfam" id="PF01915">
    <property type="entry name" value="Glyco_hydro_3_C"/>
    <property type="match status" value="1"/>
</dbReference>
<name>A0ABX0K1L4_9PROT</name>
<comment type="similarity">
    <text evidence="1">Belongs to the glycosyl hydrolase 3 family.</text>
</comment>
<dbReference type="Gene3D" id="3.40.50.1700">
    <property type="entry name" value="Glycoside hydrolase family 3 C-terminal domain"/>
    <property type="match status" value="1"/>
</dbReference>
<accession>A0ABX0K1L4</accession>
<protein>
    <submittedName>
        <fullName evidence="4">Beta-glucosidase</fullName>
    </submittedName>
</protein>
<dbReference type="Pfam" id="PF00933">
    <property type="entry name" value="Glyco_hydro_3"/>
    <property type="match status" value="1"/>
</dbReference>
<dbReference type="InterPro" id="IPR050288">
    <property type="entry name" value="Cellulose_deg_GH3"/>
</dbReference>
<dbReference type="SUPFAM" id="SSF52279">
    <property type="entry name" value="Beta-D-glucan exohydrolase, C-terminal domain"/>
    <property type="match status" value="1"/>
</dbReference>
<dbReference type="InterPro" id="IPR017853">
    <property type="entry name" value="GH"/>
</dbReference>
<organism evidence="4 5">
    <name type="scientific">Acetobacter conturbans</name>
    <dbReference type="NCBI Taxonomy" id="1737472"/>
    <lineage>
        <taxon>Bacteria</taxon>
        <taxon>Pseudomonadati</taxon>
        <taxon>Pseudomonadota</taxon>
        <taxon>Alphaproteobacteria</taxon>
        <taxon>Acetobacterales</taxon>
        <taxon>Acetobacteraceae</taxon>
        <taxon>Acetobacter</taxon>
    </lineage>
</organism>
<evidence type="ECO:0000259" key="3">
    <source>
        <dbReference type="SMART" id="SM01217"/>
    </source>
</evidence>
<gene>
    <name evidence="4" type="ORF">GOB81_12905</name>
</gene>
<comment type="caution">
    <text evidence="4">The sequence shown here is derived from an EMBL/GenBank/DDBJ whole genome shotgun (WGS) entry which is preliminary data.</text>
</comment>
<evidence type="ECO:0000313" key="4">
    <source>
        <dbReference type="EMBL" id="NHN89513.1"/>
    </source>
</evidence>
<dbReference type="InterPro" id="IPR002772">
    <property type="entry name" value="Glyco_hydro_3_C"/>
</dbReference>
<evidence type="ECO:0000256" key="1">
    <source>
        <dbReference type="ARBA" id="ARBA00005336"/>
    </source>
</evidence>
<proteinExistence type="inferred from homology"/>
<dbReference type="PRINTS" id="PR00133">
    <property type="entry name" value="GLHYDRLASE3"/>
</dbReference>
<dbReference type="InterPro" id="IPR026891">
    <property type="entry name" value="Fn3-like"/>
</dbReference>
<dbReference type="PANTHER" id="PTHR42715">
    <property type="entry name" value="BETA-GLUCOSIDASE"/>
    <property type="match status" value="1"/>
</dbReference>
<dbReference type="Gene3D" id="3.20.20.300">
    <property type="entry name" value="Glycoside hydrolase, family 3, N-terminal domain"/>
    <property type="match status" value="1"/>
</dbReference>
<dbReference type="Pfam" id="PF14310">
    <property type="entry name" value="Fn3-like"/>
    <property type="match status" value="1"/>
</dbReference>
<dbReference type="SUPFAM" id="SSF51445">
    <property type="entry name" value="(Trans)glycosidases"/>
    <property type="match status" value="1"/>
</dbReference>
<keyword evidence="5" id="KW-1185">Reference proteome</keyword>
<keyword evidence="2" id="KW-0378">Hydrolase</keyword>
<dbReference type="InterPro" id="IPR036962">
    <property type="entry name" value="Glyco_hydro_3_N_sf"/>
</dbReference>
<feature type="domain" description="Fibronectin type III-like" evidence="3">
    <location>
        <begin position="650"/>
        <end position="716"/>
    </location>
</feature>
<dbReference type="EMBL" id="WOSY01000013">
    <property type="protein sequence ID" value="NHN89513.1"/>
    <property type="molecule type" value="Genomic_DNA"/>
</dbReference>
<evidence type="ECO:0000313" key="5">
    <source>
        <dbReference type="Proteomes" id="UP000631653"/>
    </source>
</evidence>